<dbReference type="AlphaFoldDB" id="Q1MKV6"/>
<reference evidence="2 3" key="1">
    <citation type="journal article" date="2006" name="Genome Biol.">
        <title>The genome of Rhizobium leguminosarum has recognizable core and accessory components.</title>
        <authorList>
            <person name="Young J.W."/>
            <person name="Crossman L.C."/>
            <person name="Johnston A.W.B."/>
            <person name="Thomson N.R."/>
            <person name="Ghazoui Z.F."/>
            <person name="Hull K.H."/>
            <person name="Wexler M."/>
            <person name="Curson A.R.J."/>
            <person name="Todd J.D."/>
            <person name="Poole P.S."/>
            <person name="Mauchline T.H."/>
            <person name="East A.K."/>
            <person name="Quail M.A."/>
            <person name="Churcher C."/>
            <person name="Arrowsmith C."/>
            <person name="Cherevach A."/>
            <person name="Chillingworth T."/>
            <person name="Clarke K."/>
            <person name="Cronin A."/>
            <person name="Davis P."/>
            <person name="Fraser A."/>
            <person name="Hance Z."/>
            <person name="Hauser H."/>
            <person name="Jagels K."/>
            <person name="Moule S."/>
            <person name="Mungall K."/>
            <person name="Norbertczak H."/>
            <person name="Rabbinowitsch E."/>
            <person name="Sanders M."/>
            <person name="Simmonds M."/>
            <person name="Whitehead S."/>
            <person name="Parkhill J."/>
        </authorList>
    </citation>
    <scope>NUCLEOTIDE SEQUENCE [LARGE SCALE GENOMIC DNA]</scope>
    <source>
        <strain evidence="3">DSM 114642 / LMG 32736 / 3841</strain>
    </source>
</reference>
<dbReference type="EMBL" id="AM236080">
    <property type="protein sequence ID" value="CAK06398.1"/>
    <property type="molecule type" value="Genomic_DNA"/>
</dbReference>
<dbReference type="HOGENOM" id="CLU_2303739_0_0_5"/>
<keyword evidence="1" id="KW-1133">Transmembrane helix</keyword>
<dbReference type="Proteomes" id="UP000006575">
    <property type="component" value="Chromosome"/>
</dbReference>
<sequence length="100" mass="11592">MHVDDEVAHMRIVDRLLRLRLPGRQRRGIIRENADNIETLQVTELDVIEAFQFAAKNEMQKLLLVTGVSHFLFSFCLFSSATHLRDFDGNVNCLVVPQRR</sequence>
<keyword evidence="3" id="KW-1185">Reference proteome</keyword>
<evidence type="ECO:0000313" key="3">
    <source>
        <dbReference type="Proteomes" id="UP000006575"/>
    </source>
</evidence>
<name>Q1MKV6_RHIJ3</name>
<dbReference type="KEGG" id="rle:RL0901"/>
<accession>Q1MKV6</accession>
<proteinExistence type="predicted"/>
<organism evidence="2 3">
    <name type="scientific">Rhizobium johnstonii (strain DSM 114642 / LMG 32736 / 3841)</name>
    <name type="common">Rhizobium leguminosarum bv. viciae</name>
    <dbReference type="NCBI Taxonomy" id="216596"/>
    <lineage>
        <taxon>Bacteria</taxon>
        <taxon>Pseudomonadati</taxon>
        <taxon>Pseudomonadota</taxon>
        <taxon>Alphaproteobacteria</taxon>
        <taxon>Hyphomicrobiales</taxon>
        <taxon>Rhizobiaceae</taxon>
        <taxon>Rhizobium/Agrobacterium group</taxon>
        <taxon>Rhizobium</taxon>
        <taxon>Rhizobium johnstonii</taxon>
    </lineage>
</organism>
<gene>
    <name evidence="2" type="ordered locus">RL0901</name>
</gene>
<keyword evidence="1" id="KW-0472">Membrane</keyword>
<protein>
    <submittedName>
        <fullName evidence="2">Uncharacterized protein</fullName>
    </submittedName>
</protein>
<feature type="transmembrane region" description="Helical" evidence="1">
    <location>
        <begin position="62"/>
        <end position="81"/>
    </location>
</feature>
<evidence type="ECO:0000256" key="1">
    <source>
        <dbReference type="SAM" id="Phobius"/>
    </source>
</evidence>
<keyword evidence="1" id="KW-0812">Transmembrane</keyword>
<evidence type="ECO:0000313" key="2">
    <source>
        <dbReference type="EMBL" id="CAK06398.1"/>
    </source>
</evidence>
<dbReference type="EnsemblBacteria" id="CAK06398">
    <property type="protein sequence ID" value="CAK06398"/>
    <property type="gene ID" value="RL0901"/>
</dbReference>